<keyword evidence="5 6" id="KW-0472">Membrane</keyword>
<evidence type="ECO:0000256" key="2">
    <source>
        <dbReference type="ARBA" id="ARBA00022475"/>
    </source>
</evidence>
<dbReference type="NCBIfam" id="TIGR00765">
    <property type="entry name" value="yihY_not_rbn"/>
    <property type="match status" value="1"/>
</dbReference>
<dbReference type="GO" id="GO:0005886">
    <property type="term" value="C:plasma membrane"/>
    <property type="evidence" value="ECO:0007669"/>
    <property type="project" value="UniProtKB-SubCell"/>
</dbReference>
<dbReference type="PANTHER" id="PTHR30213">
    <property type="entry name" value="INNER MEMBRANE PROTEIN YHJD"/>
    <property type="match status" value="1"/>
</dbReference>
<accession>A0A0B2BYT5</accession>
<feature type="transmembrane region" description="Helical" evidence="6">
    <location>
        <begin position="156"/>
        <end position="180"/>
    </location>
</feature>
<dbReference type="STRING" id="1572751.PK98_00695"/>
<dbReference type="Proteomes" id="UP000030988">
    <property type="component" value="Unassembled WGS sequence"/>
</dbReference>
<feature type="transmembrane region" description="Helical" evidence="6">
    <location>
        <begin position="192"/>
        <end position="218"/>
    </location>
</feature>
<protein>
    <submittedName>
        <fullName evidence="7">Ribonuclease BN</fullName>
    </submittedName>
</protein>
<feature type="transmembrane region" description="Helical" evidence="6">
    <location>
        <begin position="230"/>
        <end position="253"/>
    </location>
</feature>
<feature type="transmembrane region" description="Helical" evidence="6">
    <location>
        <begin position="69"/>
        <end position="89"/>
    </location>
</feature>
<dbReference type="PANTHER" id="PTHR30213:SF0">
    <property type="entry name" value="UPF0761 MEMBRANE PROTEIN YIHY"/>
    <property type="match status" value="1"/>
</dbReference>
<evidence type="ECO:0000256" key="5">
    <source>
        <dbReference type="ARBA" id="ARBA00023136"/>
    </source>
</evidence>
<keyword evidence="4 6" id="KW-1133">Transmembrane helix</keyword>
<keyword evidence="8" id="KW-1185">Reference proteome</keyword>
<proteinExistence type="predicted"/>
<evidence type="ECO:0000313" key="7">
    <source>
        <dbReference type="EMBL" id="KHL26619.1"/>
    </source>
</evidence>
<evidence type="ECO:0000313" key="8">
    <source>
        <dbReference type="Proteomes" id="UP000030988"/>
    </source>
</evidence>
<name>A0A0B2BYT5_9SPHN</name>
<dbReference type="EMBL" id="JTDN01000001">
    <property type="protein sequence ID" value="KHL26619.1"/>
    <property type="molecule type" value="Genomic_DNA"/>
</dbReference>
<reference evidence="7 8" key="1">
    <citation type="submission" date="2014-11" db="EMBL/GenBank/DDBJ databases">
        <title>Draft genome sequence of Kirrobacter mercurialis.</title>
        <authorList>
            <person name="Coil D.A."/>
            <person name="Eisen J.A."/>
        </authorList>
    </citation>
    <scope>NUCLEOTIDE SEQUENCE [LARGE SCALE GENOMIC DNA]</scope>
    <source>
        <strain evidence="7 8">Coronado</strain>
    </source>
</reference>
<keyword evidence="2" id="KW-1003">Cell membrane</keyword>
<dbReference type="OrthoDB" id="9781030at2"/>
<dbReference type="Pfam" id="PF03631">
    <property type="entry name" value="Virul_fac_BrkB"/>
    <property type="match status" value="1"/>
</dbReference>
<evidence type="ECO:0000256" key="6">
    <source>
        <dbReference type="SAM" id="Phobius"/>
    </source>
</evidence>
<comment type="caution">
    <text evidence="7">The sequence shown here is derived from an EMBL/GenBank/DDBJ whole genome shotgun (WGS) entry which is preliminary data.</text>
</comment>
<comment type="subcellular location">
    <subcellularLocation>
        <location evidence="1">Cell membrane</location>
        <topology evidence="1">Multi-pass membrane protein</topology>
    </subcellularLocation>
</comment>
<gene>
    <name evidence="7" type="ORF">PK98_00695</name>
</gene>
<feature type="transmembrane region" description="Helical" evidence="6">
    <location>
        <begin position="7"/>
        <end position="36"/>
    </location>
</feature>
<feature type="transmembrane region" description="Helical" evidence="6">
    <location>
        <begin position="121"/>
        <end position="144"/>
    </location>
</feature>
<organism evidence="7 8">
    <name type="scientific">Croceibacterium mercuriale</name>
    <dbReference type="NCBI Taxonomy" id="1572751"/>
    <lineage>
        <taxon>Bacteria</taxon>
        <taxon>Pseudomonadati</taxon>
        <taxon>Pseudomonadota</taxon>
        <taxon>Alphaproteobacteria</taxon>
        <taxon>Sphingomonadales</taxon>
        <taxon>Erythrobacteraceae</taxon>
        <taxon>Croceibacterium</taxon>
    </lineage>
</organism>
<dbReference type="AlphaFoldDB" id="A0A0B2BYT5"/>
<keyword evidence="3 6" id="KW-0812">Transmembrane</keyword>
<evidence type="ECO:0000256" key="1">
    <source>
        <dbReference type="ARBA" id="ARBA00004651"/>
    </source>
</evidence>
<dbReference type="InterPro" id="IPR017039">
    <property type="entry name" value="Virul_fac_BrkB"/>
</dbReference>
<dbReference type="PIRSF" id="PIRSF035875">
    <property type="entry name" value="RNase_BN"/>
    <property type="match status" value="1"/>
</dbReference>
<evidence type="ECO:0000256" key="3">
    <source>
        <dbReference type="ARBA" id="ARBA00022692"/>
    </source>
</evidence>
<sequence length="316" mass="34335">MWGYHNLSLIGAGVAFFTFLALTPLIASTVMIYGLVGDTDTVRRQMGELVKVIPQEAAVLLQDQLLGAVNANAGVTGFALVIALFFALYGGTRAANGLIGALNIINEEHETRGIVTLTIRAMLLTLAVVFVALTGLISGGIFAWLQTHTQNLIGSWVATLFKLLTWTASILLGSIGFALIMRYGPDRRPAKWRWLTPGALLATLLWIAITFGFSFYVAFVSDYNATYGSLSAIVVFLMWLFLSTYGILAGALLNAELERQTTVDTTIGAPKPMGQRGAVLADLAEGGMSMEQWLHKTEQRKARRHARKAARREARA</sequence>
<evidence type="ECO:0000256" key="4">
    <source>
        <dbReference type="ARBA" id="ARBA00022989"/>
    </source>
</evidence>